<dbReference type="RefSeq" id="WP_025164446.1">
    <property type="nucleotide sequence ID" value="NZ_AWSQ01000001.1"/>
</dbReference>
<keyword evidence="2" id="KW-1185">Reference proteome</keyword>
<sequence length="81" mass="9319">MPLEYHPLSREFPDQQNALRSLMQSNAHFSRLAEEYQTLDKRIYEAEDGLANMDDLQLQGLKLQRVVLKDEIAGLLKTADS</sequence>
<dbReference type="Gene3D" id="6.10.280.50">
    <property type="match status" value="1"/>
</dbReference>
<comment type="caution">
    <text evidence="1">The sequence shown here is derived from an EMBL/GenBank/DDBJ whole genome shotgun (WGS) entry which is preliminary data.</text>
</comment>
<accession>A0A0A1YNX2</accession>
<dbReference type="OrthoDB" id="1263265at2"/>
<dbReference type="AlphaFoldDB" id="A0A0A1YNX2"/>
<reference evidence="1 2" key="1">
    <citation type="journal article" date="2014" name="Genome Announc.">
        <title>Draft Genome Sequence of Petroleum Oil-Degrading Marine Bacterium Pseudomonas taeanensis Strain MS-3, Isolated from a Crude Oil-Contaminated Seashore.</title>
        <authorList>
            <person name="Lee S.Y."/>
            <person name="Kim S.H."/>
            <person name="Lee D.G."/>
            <person name="Shin S."/>
            <person name="Yun S.H."/>
            <person name="Choi C.W."/>
            <person name="Chung Y.H."/>
            <person name="Choi J.S."/>
            <person name="Kahng H.Y."/>
            <person name="Kim S.I."/>
        </authorList>
    </citation>
    <scope>NUCLEOTIDE SEQUENCE [LARGE SCALE GENOMIC DNA]</scope>
    <source>
        <strain evidence="1 2">MS-3</strain>
    </source>
</reference>
<dbReference type="STRING" id="1395571.TMS3_0106665"/>
<dbReference type="eggNOG" id="COG2841">
    <property type="taxonomic scope" value="Bacteria"/>
</dbReference>
<protein>
    <submittedName>
        <fullName evidence="1">GTP-binding protein</fullName>
    </submittedName>
</protein>
<dbReference type="EMBL" id="AWSQ01000001">
    <property type="protein sequence ID" value="KFX71600.1"/>
    <property type="molecule type" value="Genomic_DNA"/>
</dbReference>
<dbReference type="Pfam" id="PF04325">
    <property type="entry name" value="DUF465"/>
    <property type="match status" value="1"/>
</dbReference>
<evidence type="ECO:0000313" key="1">
    <source>
        <dbReference type="EMBL" id="KFX71600.1"/>
    </source>
</evidence>
<gene>
    <name evidence="1" type="ORF">TMS3_0106665</name>
</gene>
<name>A0A0A1YNX2_9PSED</name>
<dbReference type="InterPro" id="IPR038444">
    <property type="entry name" value="DUF465_sf"/>
</dbReference>
<organism evidence="1 2">
    <name type="scientific">Pseudomonas taeanensis MS-3</name>
    <dbReference type="NCBI Taxonomy" id="1395571"/>
    <lineage>
        <taxon>Bacteria</taxon>
        <taxon>Pseudomonadati</taxon>
        <taxon>Pseudomonadota</taxon>
        <taxon>Gammaproteobacteria</taxon>
        <taxon>Pseudomonadales</taxon>
        <taxon>Pseudomonadaceae</taxon>
        <taxon>Pseudomonas</taxon>
    </lineage>
</organism>
<dbReference type="InterPro" id="IPR007420">
    <property type="entry name" value="DUF465"/>
</dbReference>
<proteinExistence type="predicted"/>
<evidence type="ECO:0000313" key="2">
    <source>
        <dbReference type="Proteomes" id="UP000030063"/>
    </source>
</evidence>
<dbReference type="Proteomes" id="UP000030063">
    <property type="component" value="Unassembled WGS sequence"/>
</dbReference>